<protein>
    <recommendedName>
        <fullName evidence="1">Protein FAR1-RELATED SEQUENCE</fullName>
    </recommendedName>
</protein>
<accession>A0A843TW09</accession>
<dbReference type="GO" id="GO:0008270">
    <property type="term" value="F:zinc ion binding"/>
    <property type="evidence" value="ECO:0007669"/>
    <property type="project" value="UniProtKB-UniRule"/>
</dbReference>
<dbReference type="PANTHER" id="PTHR31669:SF251">
    <property type="entry name" value="PROTEIN FAR1-RELATED SEQUENCE"/>
    <property type="match status" value="1"/>
</dbReference>
<dbReference type="PANTHER" id="PTHR31669">
    <property type="entry name" value="PROTEIN FAR1-RELATED SEQUENCE 10-RELATED"/>
    <property type="match status" value="1"/>
</dbReference>
<keyword evidence="1" id="KW-0479">Metal-binding</keyword>
<dbReference type="InterPro" id="IPR031052">
    <property type="entry name" value="FHY3/FAR1"/>
</dbReference>
<sequence length="267" mass="29790">MSSLTVSWRKTLLPLLPFPPRTVFSPSLLLLQANNAESLLPLSAPSPTRTSRSPCLPSLCSFSSANAAKCMPSFLSCAKGNNECGYSRVVPRKRLWLTSLKLCFYLALCLKAIFREGVIGMSSSQRSESIHHFFDGYVQSKTTLGEFIDKYSVALDSRYDAENEADELLVCTGGERWVTYAQLRKEGRHFAAFALEKEQREGRQGLRGVRVGEGAERGSRDFALFARRRSREGEKAVRGGKGSKRNSVFLHETVSQAIVIREITLER</sequence>
<dbReference type="GO" id="GO:0005634">
    <property type="term" value="C:nucleus"/>
    <property type="evidence" value="ECO:0007669"/>
    <property type="project" value="UniProtKB-SubCell"/>
</dbReference>
<comment type="similarity">
    <text evidence="1">Belongs to the FHY3/FAR1 family.</text>
</comment>
<keyword evidence="3" id="KW-1185">Reference proteome</keyword>
<evidence type="ECO:0000313" key="3">
    <source>
        <dbReference type="Proteomes" id="UP000652761"/>
    </source>
</evidence>
<dbReference type="OrthoDB" id="913269at2759"/>
<comment type="caution">
    <text evidence="2">The sequence shown here is derived from an EMBL/GenBank/DDBJ whole genome shotgun (WGS) entry which is preliminary data.</text>
</comment>
<keyword evidence="1" id="KW-0862">Zinc</keyword>
<organism evidence="2 3">
    <name type="scientific">Colocasia esculenta</name>
    <name type="common">Wild taro</name>
    <name type="synonym">Arum esculentum</name>
    <dbReference type="NCBI Taxonomy" id="4460"/>
    <lineage>
        <taxon>Eukaryota</taxon>
        <taxon>Viridiplantae</taxon>
        <taxon>Streptophyta</taxon>
        <taxon>Embryophyta</taxon>
        <taxon>Tracheophyta</taxon>
        <taxon>Spermatophyta</taxon>
        <taxon>Magnoliopsida</taxon>
        <taxon>Liliopsida</taxon>
        <taxon>Araceae</taxon>
        <taxon>Aroideae</taxon>
        <taxon>Colocasieae</taxon>
        <taxon>Colocasia</taxon>
    </lineage>
</organism>
<dbReference type="Proteomes" id="UP000652761">
    <property type="component" value="Unassembled WGS sequence"/>
</dbReference>
<keyword evidence="1" id="KW-0863">Zinc-finger</keyword>
<evidence type="ECO:0000256" key="1">
    <source>
        <dbReference type="RuleBase" id="RU367018"/>
    </source>
</evidence>
<name>A0A843TW09_COLES</name>
<comment type="function">
    <text evidence="1">Putative transcription activator involved in regulating light control of development.</text>
</comment>
<comment type="subcellular location">
    <subcellularLocation>
        <location evidence="1">Nucleus</location>
    </subcellularLocation>
</comment>
<evidence type="ECO:0000313" key="2">
    <source>
        <dbReference type="EMBL" id="MQL74087.1"/>
    </source>
</evidence>
<reference evidence="2" key="1">
    <citation type="submission" date="2017-07" db="EMBL/GenBank/DDBJ databases">
        <title>Taro Niue Genome Assembly and Annotation.</title>
        <authorList>
            <person name="Atibalentja N."/>
            <person name="Keating K."/>
            <person name="Fields C.J."/>
        </authorList>
    </citation>
    <scope>NUCLEOTIDE SEQUENCE</scope>
    <source>
        <strain evidence="2">Niue_2</strain>
        <tissue evidence="2">Leaf</tissue>
    </source>
</reference>
<dbReference type="EMBL" id="NMUH01000191">
    <property type="protein sequence ID" value="MQL74087.1"/>
    <property type="molecule type" value="Genomic_DNA"/>
</dbReference>
<dbReference type="AlphaFoldDB" id="A0A843TW09"/>
<keyword evidence="1" id="KW-0539">Nucleus</keyword>
<dbReference type="GO" id="GO:0006355">
    <property type="term" value="P:regulation of DNA-templated transcription"/>
    <property type="evidence" value="ECO:0007669"/>
    <property type="project" value="UniProtKB-UniRule"/>
</dbReference>
<proteinExistence type="inferred from homology"/>
<gene>
    <name evidence="2" type="ORF">Taro_006432</name>
</gene>